<name>X1P8D9_9ZZZZ</name>
<protein>
    <submittedName>
        <fullName evidence="1">Uncharacterized protein</fullName>
    </submittedName>
</protein>
<dbReference type="AlphaFoldDB" id="X1P8D9"/>
<comment type="caution">
    <text evidence="1">The sequence shown here is derived from an EMBL/GenBank/DDBJ whole genome shotgun (WGS) entry which is preliminary data.</text>
</comment>
<accession>X1P8D9</accession>
<dbReference type="EMBL" id="BARV01015125">
    <property type="protein sequence ID" value="GAI27194.1"/>
    <property type="molecule type" value="Genomic_DNA"/>
</dbReference>
<reference evidence="1" key="1">
    <citation type="journal article" date="2014" name="Front. Microbiol.">
        <title>High frequency of phylogenetically diverse reductive dehalogenase-homologous genes in deep subseafloor sedimentary metagenomes.</title>
        <authorList>
            <person name="Kawai M."/>
            <person name="Futagami T."/>
            <person name="Toyoda A."/>
            <person name="Takaki Y."/>
            <person name="Nishi S."/>
            <person name="Hori S."/>
            <person name="Arai W."/>
            <person name="Tsubouchi T."/>
            <person name="Morono Y."/>
            <person name="Uchiyama I."/>
            <person name="Ito T."/>
            <person name="Fujiyama A."/>
            <person name="Inagaki F."/>
            <person name="Takami H."/>
        </authorList>
    </citation>
    <scope>NUCLEOTIDE SEQUENCE</scope>
    <source>
        <strain evidence="1">Expedition CK06-06</strain>
    </source>
</reference>
<organism evidence="1">
    <name type="scientific">marine sediment metagenome</name>
    <dbReference type="NCBI Taxonomy" id="412755"/>
    <lineage>
        <taxon>unclassified sequences</taxon>
        <taxon>metagenomes</taxon>
        <taxon>ecological metagenomes</taxon>
    </lineage>
</organism>
<proteinExistence type="predicted"/>
<sequence>MKSRKLYNTYKEINLRKELKKKYKVQESMLTGHTPVRLYPPRLNKIEISSKKTNNSS</sequence>
<gene>
    <name evidence="1" type="ORF">S06H3_26211</name>
</gene>
<evidence type="ECO:0000313" key="1">
    <source>
        <dbReference type="EMBL" id="GAI27194.1"/>
    </source>
</evidence>